<proteinExistence type="predicted"/>
<dbReference type="PANTHER" id="PTHR46796">
    <property type="entry name" value="HTH-TYPE TRANSCRIPTIONAL ACTIVATOR RHAS-RELATED"/>
    <property type="match status" value="1"/>
</dbReference>
<dbReference type="Gene3D" id="1.10.10.60">
    <property type="entry name" value="Homeodomain-like"/>
    <property type="match status" value="2"/>
</dbReference>
<evidence type="ECO:0000313" key="6">
    <source>
        <dbReference type="Proteomes" id="UP001501508"/>
    </source>
</evidence>
<dbReference type="PRINTS" id="PR00032">
    <property type="entry name" value="HTHARAC"/>
</dbReference>
<dbReference type="InterPro" id="IPR018060">
    <property type="entry name" value="HTH_AraC"/>
</dbReference>
<sequence length="285" mass="32986">MEHCEMNVFETYQPSERVNLRFPDLVYTAMLRGKKVMHLFDNRQSFDYVPGESVIMPSNETMVIDFPEASFKTPAQCIALAIDERKIKETVEILNNQFAKTNEKDSWSLASDQFHIQNTQEISYTIDRIMRLARESNPGKDIFVNMAIQELLLRLMQTQARGLIFGHYKLLSSSNRFARVVEFVKENLDQNLTVEKLSDLACMSKPHFFRSFKREFGLSPVEFIIRERITKARELLQESKNSVSDVCFRLGFQSVNYFCTLFKKHVGVSPGRFKQGALVAACTYD</sequence>
<dbReference type="InterPro" id="IPR009057">
    <property type="entry name" value="Homeodomain-like_sf"/>
</dbReference>
<dbReference type="SMART" id="SM00342">
    <property type="entry name" value="HTH_ARAC"/>
    <property type="match status" value="1"/>
</dbReference>
<dbReference type="InterPro" id="IPR020449">
    <property type="entry name" value="Tscrpt_reg_AraC-type_HTH"/>
</dbReference>
<reference evidence="6" key="1">
    <citation type="journal article" date="2019" name="Int. J. Syst. Evol. Microbiol.">
        <title>The Global Catalogue of Microorganisms (GCM) 10K type strain sequencing project: providing services to taxonomists for standard genome sequencing and annotation.</title>
        <authorList>
            <consortium name="The Broad Institute Genomics Platform"/>
            <consortium name="The Broad Institute Genome Sequencing Center for Infectious Disease"/>
            <person name="Wu L."/>
            <person name="Ma J."/>
        </authorList>
    </citation>
    <scope>NUCLEOTIDE SEQUENCE [LARGE SCALE GENOMIC DNA]</scope>
    <source>
        <strain evidence="6">JCM 31920</strain>
    </source>
</reference>
<feature type="domain" description="HTH araC/xylS-type" evidence="4">
    <location>
        <begin position="178"/>
        <end position="276"/>
    </location>
</feature>
<dbReference type="Pfam" id="PF06719">
    <property type="entry name" value="AraC_N"/>
    <property type="match status" value="1"/>
</dbReference>
<dbReference type="SUPFAM" id="SSF46689">
    <property type="entry name" value="Homeodomain-like"/>
    <property type="match status" value="2"/>
</dbReference>
<keyword evidence="2" id="KW-0238">DNA-binding</keyword>
<keyword evidence="3" id="KW-0804">Transcription</keyword>
<comment type="caution">
    <text evidence="5">The sequence shown here is derived from an EMBL/GenBank/DDBJ whole genome shotgun (WGS) entry which is preliminary data.</text>
</comment>
<evidence type="ECO:0000256" key="2">
    <source>
        <dbReference type="ARBA" id="ARBA00023125"/>
    </source>
</evidence>
<name>A0ABP8LRZ6_9BACT</name>
<evidence type="ECO:0000256" key="1">
    <source>
        <dbReference type="ARBA" id="ARBA00023015"/>
    </source>
</evidence>
<dbReference type="Proteomes" id="UP001501508">
    <property type="component" value="Unassembled WGS sequence"/>
</dbReference>
<evidence type="ECO:0000256" key="3">
    <source>
        <dbReference type="ARBA" id="ARBA00023163"/>
    </source>
</evidence>
<accession>A0ABP8LRZ6</accession>
<dbReference type="PANTHER" id="PTHR46796:SF7">
    <property type="entry name" value="ARAC FAMILY TRANSCRIPTIONAL REGULATOR"/>
    <property type="match status" value="1"/>
</dbReference>
<dbReference type="EMBL" id="BAABEY010000011">
    <property type="protein sequence ID" value="GAA4434708.1"/>
    <property type="molecule type" value="Genomic_DNA"/>
</dbReference>
<keyword evidence="6" id="KW-1185">Reference proteome</keyword>
<dbReference type="InterPro" id="IPR018062">
    <property type="entry name" value="HTH_AraC-typ_CS"/>
</dbReference>
<gene>
    <name evidence="5" type="ORF">GCM10023091_10050</name>
</gene>
<dbReference type="PROSITE" id="PS01124">
    <property type="entry name" value="HTH_ARAC_FAMILY_2"/>
    <property type="match status" value="1"/>
</dbReference>
<dbReference type="InterPro" id="IPR050204">
    <property type="entry name" value="AraC_XylS_family_regulators"/>
</dbReference>
<evidence type="ECO:0000313" key="5">
    <source>
        <dbReference type="EMBL" id="GAA4434708.1"/>
    </source>
</evidence>
<dbReference type="InterPro" id="IPR009594">
    <property type="entry name" value="Tscrpt_reg_HTH_AraC_N"/>
</dbReference>
<evidence type="ECO:0000259" key="4">
    <source>
        <dbReference type="PROSITE" id="PS01124"/>
    </source>
</evidence>
<dbReference type="PROSITE" id="PS00041">
    <property type="entry name" value="HTH_ARAC_FAMILY_1"/>
    <property type="match status" value="1"/>
</dbReference>
<organism evidence="5 6">
    <name type="scientific">Ravibacter arvi</name>
    <dbReference type="NCBI Taxonomy" id="2051041"/>
    <lineage>
        <taxon>Bacteria</taxon>
        <taxon>Pseudomonadati</taxon>
        <taxon>Bacteroidota</taxon>
        <taxon>Cytophagia</taxon>
        <taxon>Cytophagales</taxon>
        <taxon>Spirosomataceae</taxon>
        <taxon>Ravibacter</taxon>
    </lineage>
</organism>
<keyword evidence="1" id="KW-0805">Transcription regulation</keyword>
<dbReference type="Pfam" id="PF12833">
    <property type="entry name" value="HTH_18"/>
    <property type="match status" value="1"/>
</dbReference>
<protein>
    <submittedName>
        <fullName evidence="5">AraC family transcriptional regulator</fullName>
    </submittedName>
</protein>